<dbReference type="Proteomes" id="UP001597083">
    <property type="component" value="Unassembled WGS sequence"/>
</dbReference>
<keyword evidence="3" id="KW-1185">Reference proteome</keyword>
<dbReference type="PANTHER" id="PTHR11365:SF23">
    <property type="entry name" value="HYPOTHETICAL 5-OXOPROLINASE (EUROFUNG)-RELATED"/>
    <property type="match status" value="1"/>
</dbReference>
<organism evidence="2 3">
    <name type="scientific">Actinomadura adrarensis</name>
    <dbReference type="NCBI Taxonomy" id="1819600"/>
    <lineage>
        <taxon>Bacteria</taxon>
        <taxon>Bacillati</taxon>
        <taxon>Actinomycetota</taxon>
        <taxon>Actinomycetes</taxon>
        <taxon>Streptosporangiales</taxon>
        <taxon>Thermomonosporaceae</taxon>
        <taxon>Actinomadura</taxon>
    </lineage>
</organism>
<evidence type="ECO:0000259" key="1">
    <source>
        <dbReference type="Pfam" id="PF02538"/>
    </source>
</evidence>
<dbReference type="Pfam" id="PF02538">
    <property type="entry name" value="Hydantoinase_B"/>
    <property type="match status" value="1"/>
</dbReference>
<name>A0ABW3CI42_9ACTN</name>
<dbReference type="InterPro" id="IPR045079">
    <property type="entry name" value="Oxoprolinase-like"/>
</dbReference>
<evidence type="ECO:0000313" key="2">
    <source>
        <dbReference type="EMBL" id="MFD0854006.1"/>
    </source>
</evidence>
<protein>
    <submittedName>
        <fullName evidence="2">Hydantoinase B/oxoprolinase family protein</fullName>
    </submittedName>
</protein>
<sequence>LRLPAVKVYDGGELREDVWDLIFGNVRLPIVAEDVRAMIGACTVGERELQAVVERYSLDTYNAVVDSMLDSAEAMARQVIRDIPDGTYRGGWTVYDDGITPGTEMEIVVEITVAGDRIAFDFTGSSPQTPGYVNAPLAVTLSSVMITFFMLAGTEIPHNDGIMRCIDVHVPEGTFLNCVYPAASGFGNHLSDQICAAIMFALQGALPDRVTAAWNPLLSTIVNGHDPRYDSPFVDILINASKGGGGGTAGADGFDHVGIIASGG</sequence>
<dbReference type="InterPro" id="IPR003692">
    <property type="entry name" value="Hydantoinase_B"/>
</dbReference>
<comment type="caution">
    <text evidence="2">The sequence shown here is derived from an EMBL/GenBank/DDBJ whole genome shotgun (WGS) entry which is preliminary data.</text>
</comment>
<feature type="non-terminal residue" evidence="2">
    <location>
        <position position="264"/>
    </location>
</feature>
<reference evidence="3" key="1">
    <citation type="journal article" date="2019" name="Int. J. Syst. Evol. Microbiol.">
        <title>The Global Catalogue of Microorganisms (GCM) 10K type strain sequencing project: providing services to taxonomists for standard genome sequencing and annotation.</title>
        <authorList>
            <consortium name="The Broad Institute Genomics Platform"/>
            <consortium name="The Broad Institute Genome Sequencing Center for Infectious Disease"/>
            <person name="Wu L."/>
            <person name="Ma J."/>
        </authorList>
    </citation>
    <scope>NUCLEOTIDE SEQUENCE [LARGE SCALE GENOMIC DNA]</scope>
    <source>
        <strain evidence="3">JCM 31696</strain>
    </source>
</reference>
<gene>
    <name evidence="2" type="ORF">ACFQ07_17345</name>
</gene>
<proteinExistence type="predicted"/>
<dbReference type="PANTHER" id="PTHR11365">
    <property type="entry name" value="5-OXOPROLINASE RELATED"/>
    <property type="match status" value="1"/>
</dbReference>
<feature type="domain" description="Hydantoinase B/oxoprolinase" evidence="1">
    <location>
        <begin position="1"/>
        <end position="260"/>
    </location>
</feature>
<feature type="non-terminal residue" evidence="2">
    <location>
        <position position="1"/>
    </location>
</feature>
<accession>A0ABW3CI42</accession>
<evidence type="ECO:0000313" key="3">
    <source>
        <dbReference type="Proteomes" id="UP001597083"/>
    </source>
</evidence>
<dbReference type="EMBL" id="JBHTIR010002620">
    <property type="protein sequence ID" value="MFD0854006.1"/>
    <property type="molecule type" value="Genomic_DNA"/>
</dbReference>